<dbReference type="GO" id="GO:0000287">
    <property type="term" value="F:magnesium ion binding"/>
    <property type="evidence" value="ECO:0007669"/>
    <property type="project" value="UniProtKB-UniRule"/>
</dbReference>
<comment type="catalytic activity">
    <reaction evidence="8">
        <text>L-tyrosyl-[protein] + ATP = O-(5'-adenylyl)-L-tyrosyl-[protein] + diphosphate</text>
        <dbReference type="Rhea" id="RHEA:54288"/>
        <dbReference type="Rhea" id="RHEA-COMP:10136"/>
        <dbReference type="Rhea" id="RHEA-COMP:13846"/>
        <dbReference type="ChEBI" id="CHEBI:30616"/>
        <dbReference type="ChEBI" id="CHEBI:33019"/>
        <dbReference type="ChEBI" id="CHEBI:46858"/>
        <dbReference type="ChEBI" id="CHEBI:83624"/>
        <dbReference type="EC" id="2.7.7.108"/>
    </reaction>
</comment>
<feature type="binding site" evidence="8">
    <location>
        <position position="101"/>
    </location>
    <ligand>
        <name>ATP</name>
        <dbReference type="ChEBI" id="CHEBI:30616"/>
    </ligand>
</feature>
<comment type="function">
    <text evidence="8">Nucleotidyltransferase involved in the post-translational modification of proteins. It can catalyze the addition of adenosine monophosphate (AMP) or uridine monophosphate (UMP) to a protein, resulting in modifications known as AMPylation and UMPylation.</text>
</comment>
<keyword evidence="10" id="KW-1185">Reference proteome</keyword>
<organism evidence="9 10">
    <name type="scientific">Ramlibacter agri</name>
    <dbReference type="NCBI Taxonomy" id="2728837"/>
    <lineage>
        <taxon>Bacteria</taxon>
        <taxon>Pseudomonadati</taxon>
        <taxon>Pseudomonadota</taxon>
        <taxon>Betaproteobacteria</taxon>
        <taxon>Burkholderiales</taxon>
        <taxon>Comamonadaceae</taxon>
        <taxon>Ramlibacter</taxon>
    </lineage>
</organism>
<feature type="binding site" evidence="8">
    <location>
        <position position="134"/>
    </location>
    <ligand>
        <name>ATP</name>
        <dbReference type="ChEBI" id="CHEBI:30616"/>
    </ligand>
</feature>
<comment type="cofactor">
    <cofactor evidence="8">
        <name>Mg(2+)</name>
        <dbReference type="ChEBI" id="CHEBI:18420"/>
    </cofactor>
    <cofactor evidence="8">
        <name>Mn(2+)</name>
        <dbReference type="ChEBI" id="CHEBI:29035"/>
    </cofactor>
</comment>
<accession>A0A848HDT4</accession>
<keyword evidence="8" id="KW-0464">Manganese</keyword>
<proteinExistence type="inferred from homology"/>
<comment type="caution">
    <text evidence="9">The sequence shown here is derived from an EMBL/GenBank/DDBJ whole genome shotgun (WGS) entry which is preliminary data.</text>
</comment>
<dbReference type="GO" id="GO:0030145">
    <property type="term" value="F:manganese ion binding"/>
    <property type="evidence" value="ECO:0007669"/>
    <property type="project" value="UniProtKB-UniRule"/>
</dbReference>
<feature type="binding site" evidence="8">
    <location>
        <position position="121"/>
    </location>
    <ligand>
        <name>ATP</name>
        <dbReference type="ChEBI" id="CHEBI:30616"/>
    </ligand>
</feature>
<comment type="catalytic activity">
    <reaction evidence="8">
        <text>L-seryl-[protein] + ATP = 3-O-(5'-adenylyl)-L-seryl-[protein] + diphosphate</text>
        <dbReference type="Rhea" id="RHEA:58120"/>
        <dbReference type="Rhea" id="RHEA-COMP:9863"/>
        <dbReference type="Rhea" id="RHEA-COMP:15073"/>
        <dbReference type="ChEBI" id="CHEBI:29999"/>
        <dbReference type="ChEBI" id="CHEBI:30616"/>
        <dbReference type="ChEBI" id="CHEBI:33019"/>
        <dbReference type="ChEBI" id="CHEBI:142516"/>
        <dbReference type="EC" id="2.7.7.108"/>
    </reaction>
</comment>
<evidence type="ECO:0000256" key="4">
    <source>
        <dbReference type="ARBA" id="ARBA00022723"/>
    </source>
</evidence>
<feature type="binding site" evidence="8">
    <location>
        <position position="99"/>
    </location>
    <ligand>
        <name>ATP</name>
        <dbReference type="ChEBI" id="CHEBI:30616"/>
    </ligand>
</feature>
<keyword evidence="4 8" id="KW-0479">Metal-binding</keyword>
<dbReference type="RefSeq" id="WP_169422652.1">
    <property type="nucleotide sequence ID" value="NZ_JABBFX010000004.1"/>
</dbReference>
<dbReference type="GO" id="GO:0005524">
    <property type="term" value="F:ATP binding"/>
    <property type="evidence" value="ECO:0007669"/>
    <property type="project" value="UniProtKB-UniRule"/>
</dbReference>
<evidence type="ECO:0000256" key="2">
    <source>
        <dbReference type="ARBA" id="ARBA00022679"/>
    </source>
</evidence>
<feature type="binding site" evidence="8">
    <location>
        <position position="133"/>
    </location>
    <ligand>
        <name>ATP</name>
        <dbReference type="ChEBI" id="CHEBI:30616"/>
    </ligand>
</feature>
<evidence type="ECO:0000313" key="9">
    <source>
        <dbReference type="EMBL" id="NML48332.1"/>
    </source>
</evidence>
<evidence type="ECO:0000256" key="3">
    <source>
        <dbReference type="ARBA" id="ARBA00022695"/>
    </source>
</evidence>
<evidence type="ECO:0000256" key="1">
    <source>
        <dbReference type="ARBA" id="ARBA00009747"/>
    </source>
</evidence>
<keyword evidence="5 8" id="KW-0547">Nucleotide-binding</keyword>
<evidence type="ECO:0000256" key="6">
    <source>
        <dbReference type="ARBA" id="ARBA00022840"/>
    </source>
</evidence>
<dbReference type="EC" id="2.7.7.108" evidence="8"/>
<dbReference type="Pfam" id="PF02696">
    <property type="entry name" value="SelO"/>
    <property type="match status" value="1"/>
</dbReference>
<evidence type="ECO:0000256" key="7">
    <source>
        <dbReference type="ARBA" id="ARBA00022842"/>
    </source>
</evidence>
<comment type="catalytic activity">
    <reaction evidence="8">
        <text>L-tyrosyl-[protein] + UTP = O-(5'-uridylyl)-L-tyrosyl-[protein] + diphosphate</text>
        <dbReference type="Rhea" id="RHEA:83887"/>
        <dbReference type="Rhea" id="RHEA-COMP:10136"/>
        <dbReference type="Rhea" id="RHEA-COMP:20238"/>
        <dbReference type="ChEBI" id="CHEBI:33019"/>
        <dbReference type="ChEBI" id="CHEBI:46398"/>
        <dbReference type="ChEBI" id="CHEBI:46858"/>
        <dbReference type="ChEBI" id="CHEBI:90602"/>
    </reaction>
</comment>
<comment type="catalytic activity">
    <reaction evidence="8">
        <text>L-threonyl-[protein] + ATP = 3-O-(5'-adenylyl)-L-threonyl-[protein] + diphosphate</text>
        <dbReference type="Rhea" id="RHEA:54292"/>
        <dbReference type="Rhea" id="RHEA-COMP:11060"/>
        <dbReference type="Rhea" id="RHEA-COMP:13847"/>
        <dbReference type="ChEBI" id="CHEBI:30013"/>
        <dbReference type="ChEBI" id="CHEBI:30616"/>
        <dbReference type="ChEBI" id="CHEBI:33019"/>
        <dbReference type="ChEBI" id="CHEBI:138113"/>
        <dbReference type="EC" id="2.7.7.108"/>
    </reaction>
</comment>
<dbReference type="HAMAP" id="MF_00692">
    <property type="entry name" value="SelO"/>
    <property type="match status" value="1"/>
</dbReference>
<comment type="similarity">
    <text evidence="1 8">Belongs to the SELO family.</text>
</comment>
<keyword evidence="3 8" id="KW-0548">Nucleotidyltransferase</keyword>
<feature type="active site" description="Proton acceptor" evidence="8">
    <location>
        <position position="264"/>
    </location>
</feature>
<dbReference type="EMBL" id="JABBFX010000004">
    <property type="protein sequence ID" value="NML48332.1"/>
    <property type="molecule type" value="Genomic_DNA"/>
</dbReference>
<feature type="binding site" evidence="8">
    <location>
        <position position="274"/>
    </location>
    <ligand>
        <name>ATP</name>
        <dbReference type="ChEBI" id="CHEBI:30616"/>
    </ligand>
</feature>
<feature type="binding site" evidence="8">
    <location>
        <position position="265"/>
    </location>
    <ligand>
        <name>Mg(2+)</name>
        <dbReference type="ChEBI" id="CHEBI:18420"/>
    </ligand>
</feature>
<name>A0A848HDT4_9BURK</name>
<protein>
    <recommendedName>
        <fullName evidence="8">Protein nucleotidyltransferase YdiU</fullName>
        <ecNumber evidence="8">2.7.7.-</ecNumber>
    </recommendedName>
    <alternativeName>
        <fullName evidence="8">Protein adenylyltransferase YdiU</fullName>
        <ecNumber evidence="8">2.7.7.108</ecNumber>
    </alternativeName>
    <alternativeName>
        <fullName evidence="8">Protein uridylyltransferase YdiU</fullName>
        <ecNumber evidence="8">2.7.7.-</ecNumber>
    </alternativeName>
</protein>
<comment type="catalytic activity">
    <reaction evidence="8">
        <text>L-histidyl-[protein] + UTP = N(tele)-(5'-uridylyl)-L-histidyl-[protein] + diphosphate</text>
        <dbReference type="Rhea" id="RHEA:83891"/>
        <dbReference type="Rhea" id="RHEA-COMP:9745"/>
        <dbReference type="Rhea" id="RHEA-COMP:20239"/>
        <dbReference type="ChEBI" id="CHEBI:29979"/>
        <dbReference type="ChEBI" id="CHEBI:33019"/>
        <dbReference type="ChEBI" id="CHEBI:46398"/>
        <dbReference type="ChEBI" id="CHEBI:233474"/>
    </reaction>
</comment>
<dbReference type="AlphaFoldDB" id="A0A848HDT4"/>
<evidence type="ECO:0000256" key="5">
    <source>
        <dbReference type="ARBA" id="ARBA00022741"/>
    </source>
</evidence>
<feature type="binding site" evidence="8">
    <location>
        <position position="184"/>
    </location>
    <ligand>
        <name>ATP</name>
        <dbReference type="ChEBI" id="CHEBI:30616"/>
    </ligand>
</feature>
<sequence>MDPLLADETATVNLGLPWQEGFAGLGPAFYTELAPTPLAAPALVSLNEPLARDLGLDPAQLASPPGVAALTGNVLFEGGRPLASVYSGHQFGVWAGQLGDGRAILLGEVQTPLGPQELQLKGSGRTPYSRMGDGRAVLRSSIREYLGSEAMQGLGVPTTRALSVTGSPQPVRREEIETAAVVLRVAPSFIRFGHFEHFSSREQYGELRQLADYVIDRYYPACRGCERLAGNPYANLLEQVSERTAALMAQWQAVGFCHGVMNTDNMSILGLTIDYGPFQYLDAFVPNHICNHSDESGRYAYNRQPNVAHWNLFCLGQALLPLVEDQELALAALESYKTVFPREMEGRMRAKLGLQGEQEADRQLIEDVLQLLAADRVDYPIFWRRLSRYVAGAPAEEVRDLFLARERIDGWLRQYDERLPDDRNTAARRMLATNPKYVLRNHLCELAIRQAKLNDFSAVEALLRLVRAPFDEHPEHEDMAGFPPDWASHIEISCSS</sequence>
<feature type="binding site" evidence="8">
    <location>
        <position position="102"/>
    </location>
    <ligand>
        <name>ATP</name>
        <dbReference type="ChEBI" id="CHEBI:30616"/>
    </ligand>
</feature>
<keyword evidence="6 8" id="KW-0067">ATP-binding</keyword>
<feature type="binding site" evidence="8">
    <location>
        <position position="274"/>
    </location>
    <ligand>
        <name>Mg(2+)</name>
        <dbReference type="ChEBI" id="CHEBI:18420"/>
    </ligand>
</feature>
<keyword evidence="2 8" id="KW-0808">Transferase</keyword>
<dbReference type="PANTHER" id="PTHR32057">
    <property type="entry name" value="PROTEIN ADENYLYLTRANSFERASE SELO, MITOCHONDRIAL"/>
    <property type="match status" value="1"/>
</dbReference>
<evidence type="ECO:0000256" key="8">
    <source>
        <dbReference type="HAMAP-Rule" id="MF_00692"/>
    </source>
</evidence>
<feature type="binding site" evidence="8">
    <location>
        <position position="191"/>
    </location>
    <ligand>
        <name>ATP</name>
        <dbReference type="ChEBI" id="CHEBI:30616"/>
    </ligand>
</feature>
<reference evidence="9 10" key="1">
    <citation type="submission" date="2020-04" db="EMBL/GenBank/DDBJ databases">
        <title>Ramlibacter sp. G-1-2-2 isolated from soil.</title>
        <authorList>
            <person name="Dahal R.H."/>
        </authorList>
    </citation>
    <scope>NUCLEOTIDE SEQUENCE [LARGE SCALE GENOMIC DNA]</scope>
    <source>
        <strain evidence="9 10">G-1-2-2</strain>
    </source>
</reference>
<dbReference type="EC" id="2.7.7.-" evidence="8"/>
<gene>
    <name evidence="8" type="primary">ydiU</name>
    <name evidence="8" type="synonym">selO</name>
    <name evidence="9" type="ORF">HHL11_31580</name>
</gene>
<dbReference type="GO" id="GO:0070733">
    <property type="term" value="F:AMPylase activity"/>
    <property type="evidence" value="ECO:0007669"/>
    <property type="project" value="UniProtKB-EC"/>
</dbReference>
<evidence type="ECO:0000313" key="10">
    <source>
        <dbReference type="Proteomes" id="UP000541185"/>
    </source>
</evidence>
<comment type="catalytic activity">
    <reaction evidence="8">
        <text>L-seryl-[protein] + UTP = O-(5'-uridylyl)-L-seryl-[protein] + diphosphate</text>
        <dbReference type="Rhea" id="RHEA:64604"/>
        <dbReference type="Rhea" id="RHEA-COMP:9863"/>
        <dbReference type="Rhea" id="RHEA-COMP:16635"/>
        <dbReference type="ChEBI" id="CHEBI:29999"/>
        <dbReference type="ChEBI" id="CHEBI:33019"/>
        <dbReference type="ChEBI" id="CHEBI:46398"/>
        <dbReference type="ChEBI" id="CHEBI:156051"/>
    </reaction>
</comment>
<dbReference type="PANTHER" id="PTHR32057:SF14">
    <property type="entry name" value="PROTEIN ADENYLYLTRANSFERASE SELO, MITOCHONDRIAL"/>
    <property type="match status" value="1"/>
</dbReference>
<keyword evidence="7 8" id="KW-0460">Magnesium</keyword>
<dbReference type="Proteomes" id="UP000541185">
    <property type="component" value="Unassembled WGS sequence"/>
</dbReference>
<dbReference type="NCBIfam" id="NF000658">
    <property type="entry name" value="PRK00029.1"/>
    <property type="match status" value="1"/>
</dbReference>
<dbReference type="InterPro" id="IPR003846">
    <property type="entry name" value="SelO"/>
</dbReference>